<keyword evidence="2" id="KW-1185">Reference proteome</keyword>
<dbReference type="EMBL" id="BMMH01000006">
    <property type="protein sequence ID" value="GGL17330.1"/>
    <property type="molecule type" value="Genomic_DNA"/>
</dbReference>
<dbReference type="Gene3D" id="3.30.530.20">
    <property type="match status" value="1"/>
</dbReference>
<dbReference type="InterPro" id="IPR023393">
    <property type="entry name" value="START-like_dom_sf"/>
</dbReference>
<sequence>MPAEPSVQIPLPAEDVFAILADGWLYGLWVVGATHIRKVDPGWPDTGSRIHHSVGGWPLTRNDTTEVLVVDAPHRLELGARLWPAGAARIRLNLIERRPDLTEVRMVERVYQGPGRLLPGVAQDLVLVPRNRESLRRLTALAVGRAATGMT</sequence>
<reference evidence="1" key="2">
    <citation type="submission" date="2020-09" db="EMBL/GenBank/DDBJ databases">
        <authorList>
            <person name="Sun Q."/>
            <person name="Zhou Y."/>
        </authorList>
    </citation>
    <scope>NUCLEOTIDE SEQUENCE</scope>
    <source>
        <strain evidence="1">CGMCC 4.3508</strain>
    </source>
</reference>
<evidence type="ECO:0000313" key="2">
    <source>
        <dbReference type="Proteomes" id="UP000638263"/>
    </source>
</evidence>
<reference evidence="1" key="1">
    <citation type="journal article" date="2014" name="Int. J. Syst. Evol. Microbiol.">
        <title>Complete genome sequence of Corynebacterium casei LMG S-19264T (=DSM 44701T), isolated from a smear-ripened cheese.</title>
        <authorList>
            <consortium name="US DOE Joint Genome Institute (JGI-PGF)"/>
            <person name="Walter F."/>
            <person name="Albersmeier A."/>
            <person name="Kalinowski J."/>
            <person name="Ruckert C."/>
        </authorList>
    </citation>
    <scope>NUCLEOTIDE SEQUENCE</scope>
    <source>
        <strain evidence="1">CGMCC 4.3508</strain>
    </source>
</reference>
<dbReference type="Proteomes" id="UP000638263">
    <property type="component" value="Unassembled WGS sequence"/>
</dbReference>
<dbReference type="AlphaFoldDB" id="A0A917RPQ6"/>
<dbReference type="CDD" id="cd07812">
    <property type="entry name" value="SRPBCC"/>
    <property type="match status" value="1"/>
</dbReference>
<gene>
    <name evidence="1" type="ORF">GCM10011588_35000</name>
</gene>
<comment type="caution">
    <text evidence="1">The sequence shown here is derived from an EMBL/GenBank/DDBJ whole genome shotgun (WGS) entry which is preliminary data.</text>
</comment>
<proteinExistence type="predicted"/>
<accession>A0A917RPQ6</accession>
<dbReference type="RefSeq" id="WP_058856024.1">
    <property type="nucleotide sequence ID" value="NZ_BMMH01000006.1"/>
</dbReference>
<organism evidence="1 2">
    <name type="scientific">Nocardia jinanensis</name>
    <dbReference type="NCBI Taxonomy" id="382504"/>
    <lineage>
        <taxon>Bacteria</taxon>
        <taxon>Bacillati</taxon>
        <taxon>Actinomycetota</taxon>
        <taxon>Actinomycetes</taxon>
        <taxon>Mycobacteriales</taxon>
        <taxon>Nocardiaceae</taxon>
        <taxon>Nocardia</taxon>
    </lineage>
</organism>
<name>A0A917RPQ6_9NOCA</name>
<protein>
    <submittedName>
        <fullName evidence="1">Polyketide cyclase</fullName>
    </submittedName>
</protein>
<dbReference type="SUPFAM" id="SSF55961">
    <property type="entry name" value="Bet v1-like"/>
    <property type="match status" value="1"/>
</dbReference>
<evidence type="ECO:0000313" key="1">
    <source>
        <dbReference type="EMBL" id="GGL17330.1"/>
    </source>
</evidence>